<evidence type="ECO:0000313" key="3">
    <source>
        <dbReference type="Proteomes" id="UP000295096"/>
    </source>
</evidence>
<dbReference type="InterPro" id="IPR044862">
    <property type="entry name" value="Pro_4_hyd_alph_FE2OG_OXY"/>
</dbReference>
<keyword evidence="3" id="KW-1185">Reference proteome</keyword>
<dbReference type="RefSeq" id="WP_133292950.1">
    <property type="nucleotide sequence ID" value="NZ_SMSJ01000143.1"/>
</dbReference>
<accession>A0A4R5Q5P5</accession>
<dbReference type="PANTHER" id="PTHR33099:SF7">
    <property type="entry name" value="MYND-TYPE DOMAIN-CONTAINING PROTEIN"/>
    <property type="match status" value="1"/>
</dbReference>
<reference evidence="2 3" key="1">
    <citation type="journal article" date="2016" name="J. Microbiol.">
        <title>Dankookia rubra gen. nov., sp. nov., an alphaproteobacterium isolated from sediment of a shallow stream.</title>
        <authorList>
            <person name="Kim W.H."/>
            <person name="Kim D.H."/>
            <person name="Kang K."/>
            <person name="Ahn T.Y."/>
        </authorList>
    </citation>
    <scope>NUCLEOTIDE SEQUENCE [LARGE SCALE GENOMIC DNA]</scope>
    <source>
        <strain evidence="2 3">JCM30602</strain>
    </source>
</reference>
<evidence type="ECO:0000259" key="1">
    <source>
        <dbReference type="PROSITE" id="PS51471"/>
    </source>
</evidence>
<dbReference type="Proteomes" id="UP000295096">
    <property type="component" value="Unassembled WGS sequence"/>
</dbReference>
<evidence type="ECO:0000313" key="2">
    <source>
        <dbReference type="EMBL" id="TDH58204.1"/>
    </source>
</evidence>
<dbReference type="AlphaFoldDB" id="A0A4R5Q5P5"/>
<dbReference type="PROSITE" id="PS51471">
    <property type="entry name" value="FE2OG_OXY"/>
    <property type="match status" value="1"/>
</dbReference>
<comment type="caution">
    <text evidence="2">The sequence shown here is derived from an EMBL/GenBank/DDBJ whole genome shotgun (WGS) entry which is preliminary data.</text>
</comment>
<organism evidence="2 3">
    <name type="scientific">Dankookia rubra</name>
    <dbReference type="NCBI Taxonomy" id="1442381"/>
    <lineage>
        <taxon>Bacteria</taxon>
        <taxon>Pseudomonadati</taxon>
        <taxon>Pseudomonadota</taxon>
        <taxon>Alphaproteobacteria</taxon>
        <taxon>Acetobacterales</taxon>
        <taxon>Roseomonadaceae</taxon>
        <taxon>Dankookia</taxon>
    </lineage>
</organism>
<dbReference type="EMBL" id="SMSJ01000143">
    <property type="protein sequence ID" value="TDH58204.1"/>
    <property type="molecule type" value="Genomic_DNA"/>
</dbReference>
<proteinExistence type="predicted"/>
<dbReference type="OrthoDB" id="9782970at2"/>
<dbReference type="Pfam" id="PF13640">
    <property type="entry name" value="2OG-FeII_Oxy_3"/>
    <property type="match status" value="1"/>
</dbReference>
<dbReference type="PANTHER" id="PTHR33099">
    <property type="entry name" value="FE2OG DIOXYGENASE DOMAIN-CONTAINING PROTEIN"/>
    <property type="match status" value="1"/>
</dbReference>
<protein>
    <submittedName>
        <fullName evidence="2">2OG-Fe(II) oxygenase</fullName>
    </submittedName>
</protein>
<name>A0A4R5Q5P5_9PROT</name>
<dbReference type="Gene3D" id="2.60.120.620">
    <property type="entry name" value="q2cbj1_9rhob like domain"/>
    <property type="match status" value="1"/>
</dbReference>
<feature type="domain" description="Fe2OG dioxygenase" evidence="1">
    <location>
        <begin position="115"/>
        <end position="210"/>
    </location>
</feature>
<sequence>MTTIPADLAALLATIRRPGDFFAAGTSELLAPLLEVEGVGPVALPLLPAQAEQLAAVAEPAPYGRGAETLIDPAVRRCRQVGPDRVRISGRHWVRTLETIVARAAEGLGVDGPVSAEFYKLLLYEEGGFFLGHRDTEKTPGMFATLVAALPSSFVGGELVVRHKGREVRLDLRGDDPAEVAFAAFYADCVHEVLPVTKGCRLILVYNLVRHGRGRAPVPPDYAAEQARVTALLQRWKRGKRHRDDDTPEKLVYLLEHAYTPAEFGFAMLKGADAAAAGVLTEAAREAQCDLHLALLTVEESGAAEYAGNYGSRRGRWDSEEDDFEAGEVFDRSMTLSDWRRPDGGTTTLGGIPVEAEEFVPPDACDELEPDEEHFREATGNEGASFERTYRRAALVLWPSDRLFAVLSQAGLRVTLPYLDDLVRRWAEDGGDRQSLLWREAHDLAGHMLAQWPRRVGYPRSDETPGDAARMLDLLTRLADTELIERFLAEITAAGVYGKGDNTAIVAAIGSLPPPRAAALVERIVAGTAATSFGACADLLARTAAALDQQHVSGLAGAAIRLAEALPGGRDRVAPDEFWQRGPEVSPTAVVDLLTGLGAIDRALAERAVDHILARPKTYDLDAILVPAVRTMIGSGRMQGASSVQRLRAACVAHLRLRAAEPLAPPADWRRAATLPCRCKNCTELARFLADPERQTWILKAAEADRSHVEDSIRRAQADLDLTTDRRGRPYSLVCTKNQESYERRARQRTQDLKDLALLAG</sequence>
<dbReference type="InterPro" id="IPR005123">
    <property type="entry name" value="Oxoglu/Fe-dep_dioxygenase_dom"/>
</dbReference>
<gene>
    <name evidence="2" type="ORF">E2C06_33810</name>
</gene>